<organism evidence="1 2">
    <name type="scientific">Anopheles culicifacies</name>
    <dbReference type="NCBI Taxonomy" id="139723"/>
    <lineage>
        <taxon>Eukaryota</taxon>
        <taxon>Metazoa</taxon>
        <taxon>Ecdysozoa</taxon>
        <taxon>Arthropoda</taxon>
        <taxon>Hexapoda</taxon>
        <taxon>Insecta</taxon>
        <taxon>Pterygota</taxon>
        <taxon>Neoptera</taxon>
        <taxon>Endopterygota</taxon>
        <taxon>Diptera</taxon>
        <taxon>Nematocera</taxon>
        <taxon>Culicoidea</taxon>
        <taxon>Culicidae</taxon>
        <taxon>Anophelinae</taxon>
        <taxon>Anopheles</taxon>
        <taxon>culicifacies species complex</taxon>
    </lineage>
</organism>
<evidence type="ECO:0000313" key="2">
    <source>
        <dbReference type="Proteomes" id="UP000075883"/>
    </source>
</evidence>
<protein>
    <submittedName>
        <fullName evidence="1">Uncharacterized protein</fullName>
    </submittedName>
</protein>
<name>A0A182M3S1_9DIPT</name>
<sequence>MHLSYNIYGFYPVHSRVQRLNSAGGDARVSVYNIHGINDPEILFRPLPARQIDQGGDYGNNPFGSQPVKGQGCDAARRLLVIFIKRQQTNIPSSPARSRGAEVE</sequence>
<dbReference type="EnsemblMetazoa" id="ACUA008746-RA">
    <property type="protein sequence ID" value="ACUA008746-PA"/>
    <property type="gene ID" value="ACUA008746"/>
</dbReference>
<reference evidence="2" key="1">
    <citation type="submission" date="2013-09" db="EMBL/GenBank/DDBJ databases">
        <title>The Genome Sequence of Anopheles culicifacies species A.</title>
        <authorList>
            <consortium name="The Broad Institute Genomics Platform"/>
            <person name="Neafsey D.E."/>
            <person name="Besansky N."/>
            <person name="Howell P."/>
            <person name="Walton C."/>
            <person name="Young S.K."/>
            <person name="Zeng Q."/>
            <person name="Gargeya S."/>
            <person name="Fitzgerald M."/>
            <person name="Haas B."/>
            <person name="Abouelleil A."/>
            <person name="Allen A.W."/>
            <person name="Alvarado L."/>
            <person name="Arachchi H.M."/>
            <person name="Berlin A.M."/>
            <person name="Chapman S.B."/>
            <person name="Gainer-Dewar J."/>
            <person name="Goldberg J."/>
            <person name="Griggs A."/>
            <person name="Gujja S."/>
            <person name="Hansen M."/>
            <person name="Howarth C."/>
            <person name="Imamovic A."/>
            <person name="Ireland A."/>
            <person name="Larimer J."/>
            <person name="McCowan C."/>
            <person name="Murphy C."/>
            <person name="Pearson M."/>
            <person name="Poon T.W."/>
            <person name="Priest M."/>
            <person name="Roberts A."/>
            <person name="Saif S."/>
            <person name="Shea T."/>
            <person name="Sisk P."/>
            <person name="Sykes S."/>
            <person name="Wortman J."/>
            <person name="Nusbaum C."/>
            <person name="Birren B."/>
        </authorList>
    </citation>
    <scope>NUCLEOTIDE SEQUENCE [LARGE SCALE GENOMIC DNA]</scope>
    <source>
        <strain evidence="2">A-37</strain>
    </source>
</reference>
<proteinExistence type="predicted"/>
<dbReference type="Proteomes" id="UP000075883">
    <property type="component" value="Unassembled WGS sequence"/>
</dbReference>
<reference evidence="1" key="2">
    <citation type="submission" date="2020-05" db="UniProtKB">
        <authorList>
            <consortium name="EnsemblMetazoa"/>
        </authorList>
    </citation>
    <scope>IDENTIFICATION</scope>
    <source>
        <strain evidence="1">A-37</strain>
    </source>
</reference>
<keyword evidence="2" id="KW-1185">Reference proteome</keyword>
<dbReference type="EMBL" id="AXCM01007384">
    <property type="status" value="NOT_ANNOTATED_CDS"/>
    <property type="molecule type" value="Genomic_DNA"/>
</dbReference>
<dbReference type="AlphaFoldDB" id="A0A182M3S1"/>
<accession>A0A182M3S1</accession>
<dbReference type="VEuPathDB" id="VectorBase:ACUA008746"/>
<evidence type="ECO:0000313" key="1">
    <source>
        <dbReference type="EnsemblMetazoa" id="ACUA008746-PA"/>
    </source>
</evidence>